<dbReference type="PANTHER" id="PTHR10102:SF8">
    <property type="entry name" value="DNA-DIRECTED RNA POLYMERASE-RELATED"/>
    <property type="match status" value="1"/>
</dbReference>
<dbReference type="GO" id="GO:0034245">
    <property type="term" value="C:mitochondrial DNA-directed RNA polymerase complex"/>
    <property type="evidence" value="ECO:0007669"/>
    <property type="project" value="TreeGrafter"/>
</dbReference>
<dbReference type="GO" id="GO:0003899">
    <property type="term" value="F:DNA-directed RNA polymerase activity"/>
    <property type="evidence" value="ECO:0007669"/>
    <property type="project" value="InterPro"/>
</dbReference>
<reference evidence="1" key="1">
    <citation type="submission" date="2010-11" db="EMBL/GenBank/DDBJ databases">
        <authorList>
            <person name="Genoscope - CEA"/>
        </authorList>
    </citation>
    <scope>NUCLEOTIDE SEQUENCE</scope>
</reference>
<gene>
    <name evidence="1" type="primary">orf329a</name>
</gene>
<protein>
    <submittedName>
        <fullName evidence="2">Uncharacterized protein orf329a</fullName>
    </submittedName>
</protein>
<dbReference type="RefSeq" id="YP_004222242.1">
    <property type="nucleotide sequence ID" value="NC_015099.1"/>
</dbReference>
<dbReference type="EMBL" id="FP885834">
    <property type="protein sequence ID" value="CBJ14027.1"/>
    <property type="molecule type" value="Genomic_DNA"/>
</dbReference>
<proteinExistence type="predicted"/>
<dbReference type="InterPro" id="IPR002092">
    <property type="entry name" value="DNA-dir_Rpol_phage-type"/>
</dbReference>
<dbReference type="GeneID" id="10220608"/>
<dbReference type="SUPFAM" id="SSF56672">
    <property type="entry name" value="DNA/RNA polymerases"/>
    <property type="match status" value="1"/>
</dbReference>
<evidence type="ECO:0000313" key="2">
    <source>
        <dbReference type="EMBL" id="CBL52005.1"/>
    </source>
</evidence>
<accession>E6ZE13</accession>
<organism evidence="1">
    <name type="scientific">Beta vulgaris subsp. maritima</name>
    <name type="common">Sea beet</name>
    <name type="synonym">Beta maritima</name>
    <dbReference type="NCBI Taxonomy" id="350892"/>
    <lineage>
        <taxon>Eukaryota</taxon>
        <taxon>Viridiplantae</taxon>
        <taxon>Streptophyta</taxon>
        <taxon>Embryophyta</taxon>
        <taxon>Tracheophyta</taxon>
        <taxon>Spermatophyta</taxon>
        <taxon>Magnoliopsida</taxon>
        <taxon>eudicotyledons</taxon>
        <taxon>Gunneridae</taxon>
        <taxon>Pentapetalae</taxon>
        <taxon>Caryophyllales</taxon>
        <taxon>Chenopodiaceae</taxon>
        <taxon>Betoideae</taxon>
        <taxon>Beta</taxon>
    </lineage>
</organism>
<dbReference type="AlphaFoldDB" id="E6ZE13"/>
<sequence>MCLAISLENYLNMPMIAKPKPWAIAEDRLNTPGKDLSLFDLEGGYYNPYYGDGFRLLLGKMKEHFFVYFGEKQLLSTHKRAEQLCKVMNTLENQPFIINEGYLNFLLTHNDYLVRTGFLMPAFLNHIDFKVAIDIIRDLRSKESENFQKTYTLNSIVHILEYNIQRARYEQNVLEMAYAYRGFRIYLPAAIDFRGRIYRTGILHFHERDLSRSLLLFDVGMSYGANCYRAETIDRCGEDTFYHLRDETREDFPDIIKGKVLYNNPDLMNQIHRSYYAAGGFHYKSYECDMAAGAMRIVIKGVITQYRARRNQVFLLSSLRDMNLCPCCQ</sequence>
<dbReference type="InterPro" id="IPR043502">
    <property type="entry name" value="DNA/RNA_pol_sf"/>
</dbReference>
<keyword evidence="1" id="KW-0496">Mitochondrion</keyword>
<evidence type="ECO:0000313" key="1">
    <source>
        <dbReference type="EMBL" id="CBJ14027.1"/>
    </source>
</evidence>
<dbReference type="GO" id="GO:0003677">
    <property type="term" value="F:DNA binding"/>
    <property type="evidence" value="ECO:0007669"/>
    <property type="project" value="InterPro"/>
</dbReference>
<geneLocation type="mitochondrion" evidence="1"/>
<dbReference type="GO" id="GO:0006390">
    <property type="term" value="P:mitochondrial transcription"/>
    <property type="evidence" value="ECO:0007669"/>
    <property type="project" value="TreeGrafter"/>
</dbReference>
<dbReference type="EMBL" id="FP885845">
    <property type="protein sequence ID" value="CBJ17485.1"/>
    <property type="molecule type" value="Genomic_DNA"/>
</dbReference>
<dbReference type="PANTHER" id="PTHR10102">
    <property type="entry name" value="DNA-DIRECTED RNA POLYMERASE, MITOCHONDRIAL"/>
    <property type="match status" value="1"/>
</dbReference>
<dbReference type="EMBL" id="FQ014226">
    <property type="protein sequence ID" value="CBL52005.1"/>
    <property type="molecule type" value="Genomic_DNA"/>
</dbReference>
<name>E6ZE13_BETVM</name>
<reference evidence="1" key="2">
    <citation type="journal article" date="2011" name="Genome Biol. Evol.">
        <title>Structural and content diversity of mitochondrial genome in beet: a comparative genomic analysis.</title>
        <authorList>
            <person name="Darracq A."/>
            <person name="Varre J.S."/>
            <person name="Marechal-Drouard L."/>
            <person name="Courseaux A."/>
            <person name="Saumitou-Laprade P."/>
            <person name="Oztas S."/>
            <person name="Vacherie B."/>
            <person name="Barbe V.and.Touzet.P."/>
        </authorList>
    </citation>
    <scope>NUCLEOTIDE SEQUENCE</scope>
</reference>